<keyword evidence="3" id="KW-0479">Metal-binding</keyword>
<evidence type="ECO:0000256" key="4">
    <source>
        <dbReference type="ARBA" id="ARBA00022801"/>
    </source>
</evidence>
<dbReference type="InterPro" id="IPR016193">
    <property type="entry name" value="Cytidine_deaminase-like"/>
</dbReference>
<feature type="compositionally biased region" description="Basic and acidic residues" evidence="6">
    <location>
        <begin position="18"/>
        <end position="33"/>
    </location>
</feature>
<evidence type="ECO:0000256" key="3">
    <source>
        <dbReference type="ARBA" id="ARBA00022723"/>
    </source>
</evidence>
<organism evidence="8">
    <name type="scientific">viral metagenome</name>
    <dbReference type="NCBI Taxonomy" id="1070528"/>
    <lineage>
        <taxon>unclassified sequences</taxon>
        <taxon>metagenomes</taxon>
        <taxon>organismal metagenomes</taxon>
    </lineage>
</organism>
<dbReference type="AlphaFoldDB" id="A0A6C0IYB1"/>
<dbReference type="GO" id="GO:0004132">
    <property type="term" value="F:dCMP deaminase activity"/>
    <property type="evidence" value="ECO:0007669"/>
    <property type="project" value="TreeGrafter"/>
</dbReference>
<dbReference type="InterPro" id="IPR002125">
    <property type="entry name" value="CMP_dCMP_dom"/>
</dbReference>
<feature type="domain" description="CMP/dCMP-type deaminase" evidence="7">
    <location>
        <begin position="36"/>
        <end position="164"/>
    </location>
</feature>
<dbReference type="InterPro" id="IPR015517">
    <property type="entry name" value="dCMP_deaminase-rel"/>
</dbReference>
<reference evidence="8" key="1">
    <citation type="journal article" date="2020" name="Nature">
        <title>Giant virus diversity and host interactions through global metagenomics.</title>
        <authorList>
            <person name="Schulz F."/>
            <person name="Roux S."/>
            <person name="Paez-Espino D."/>
            <person name="Jungbluth S."/>
            <person name="Walsh D.A."/>
            <person name="Denef V.J."/>
            <person name="McMahon K.D."/>
            <person name="Konstantinidis K.T."/>
            <person name="Eloe-Fadrosh E.A."/>
            <person name="Kyrpides N.C."/>
            <person name="Woyke T."/>
        </authorList>
    </citation>
    <scope>NUCLEOTIDE SEQUENCE</scope>
    <source>
        <strain evidence="8">GVMAG-M-3300025652-16</strain>
    </source>
</reference>
<dbReference type="InterPro" id="IPR035105">
    <property type="entry name" value="Deoxycytidylate_deaminase_dom"/>
</dbReference>
<feature type="region of interest" description="Disordered" evidence="6">
    <location>
        <begin position="1"/>
        <end position="33"/>
    </location>
</feature>
<dbReference type="EMBL" id="MN740292">
    <property type="protein sequence ID" value="QHT98318.1"/>
    <property type="molecule type" value="Genomic_DNA"/>
</dbReference>
<dbReference type="GO" id="GO:0005737">
    <property type="term" value="C:cytoplasm"/>
    <property type="evidence" value="ECO:0007669"/>
    <property type="project" value="TreeGrafter"/>
</dbReference>
<comment type="cofactor">
    <cofactor evidence="1">
        <name>Zn(2+)</name>
        <dbReference type="ChEBI" id="CHEBI:29105"/>
    </cofactor>
</comment>
<evidence type="ECO:0000256" key="6">
    <source>
        <dbReference type="SAM" id="MobiDB-lite"/>
    </source>
</evidence>
<dbReference type="Gene3D" id="3.40.140.10">
    <property type="entry name" value="Cytidine Deaminase, domain 2"/>
    <property type="match status" value="1"/>
</dbReference>
<dbReference type="PROSITE" id="PS51747">
    <property type="entry name" value="CYT_DCMP_DEAMINASES_2"/>
    <property type="match status" value="1"/>
</dbReference>
<dbReference type="PANTHER" id="PTHR11086">
    <property type="entry name" value="DEOXYCYTIDYLATE DEAMINASE-RELATED"/>
    <property type="match status" value="1"/>
</dbReference>
<protein>
    <recommendedName>
        <fullName evidence="7">CMP/dCMP-type deaminase domain-containing protein</fullName>
    </recommendedName>
</protein>
<name>A0A6C0IYB1_9ZZZZ</name>
<dbReference type="GO" id="GO:0008270">
    <property type="term" value="F:zinc ion binding"/>
    <property type="evidence" value="ECO:0007669"/>
    <property type="project" value="InterPro"/>
</dbReference>
<dbReference type="Pfam" id="PF00383">
    <property type="entry name" value="dCMP_cyt_deam_1"/>
    <property type="match status" value="1"/>
</dbReference>
<accession>A0A6C0IYB1</accession>
<sequence>MGSPRALRSSPRFMSMTKDARRQRSPPPEEPKERISWDDYFLKAATLASIRSPCDRLKVGCVIVKNNRLISMGYNGFLAGTDHRSIVRWGHEQATIHAEINAITDAAKRGVSIDDSVAYITHYPCINCFKALASSGVKKIYYQVDYKNDPILEDLGYGISLIKL</sequence>
<dbReference type="SUPFAM" id="SSF53927">
    <property type="entry name" value="Cytidine deaminase-like"/>
    <property type="match status" value="1"/>
</dbReference>
<dbReference type="PROSITE" id="PS00903">
    <property type="entry name" value="CYT_DCMP_DEAMINASES_1"/>
    <property type="match status" value="1"/>
</dbReference>
<keyword evidence="4" id="KW-0378">Hydrolase</keyword>
<proteinExistence type="inferred from homology"/>
<evidence type="ECO:0000256" key="2">
    <source>
        <dbReference type="ARBA" id="ARBA00006576"/>
    </source>
</evidence>
<dbReference type="InterPro" id="IPR016192">
    <property type="entry name" value="APOBEC/CMP_deaminase_Zn-bd"/>
</dbReference>
<evidence type="ECO:0000256" key="5">
    <source>
        <dbReference type="ARBA" id="ARBA00022833"/>
    </source>
</evidence>
<evidence type="ECO:0000256" key="1">
    <source>
        <dbReference type="ARBA" id="ARBA00001947"/>
    </source>
</evidence>
<evidence type="ECO:0000313" key="8">
    <source>
        <dbReference type="EMBL" id="QHT98318.1"/>
    </source>
</evidence>
<comment type="similarity">
    <text evidence="2">Belongs to the cytidine and deoxycytidylate deaminase family.</text>
</comment>
<dbReference type="CDD" id="cd01286">
    <property type="entry name" value="deoxycytidylate_deaminase"/>
    <property type="match status" value="1"/>
</dbReference>
<dbReference type="PANTHER" id="PTHR11086:SF18">
    <property type="entry name" value="DEOXYCYTIDYLATE DEAMINASE"/>
    <property type="match status" value="1"/>
</dbReference>
<keyword evidence="5" id="KW-0862">Zinc</keyword>
<evidence type="ECO:0000259" key="7">
    <source>
        <dbReference type="PROSITE" id="PS51747"/>
    </source>
</evidence>